<dbReference type="InterPro" id="IPR036388">
    <property type="entry name" value="WH-like_DNA-bd_sf"/>
</dbReference>
<accession>A0A9W6UJD4</accession>
<evidence type="ECO:0000313" key="6">
    <source>
        <dbReference type="Proteomes" id="UP001165092"/>
    </source>
</evidence>
<dbReference type="Gene3D" id="1.10.10.10">
    <property type="entry name" value="Winged helix-like DNA-binding domain superfamily/Winged helix DNA-binding domain"/>
    <property type="match status" value="1"/>
</dbReference>
<dbReference type="Gene3D" id="3.30.70.920">
    <property type="match status" value="1"/>
</dbReference>
<dbReference type="GO" id="GO:0043200">
    <property type="term" value="P:response to amino acid"/>
    <property type="evidence" value="ECO:0007669"/>
    <property type="project" value="TreeGrafter"/>
</dbReference>
<dbReference type="InterPro" id="IPR019888">
    <property type="entry name" value="Tscrpt_reg_AsnC-like"/>
</dbReference>
<evidence type="ECO:0000313" key="5">
    <source>
        <dbReference type="EMBL" id="GLU48393.1"/>
    </source>
</evidence>
<dbReference type="Pfam" id="PF13404">
    <property type="entry name" value="HTH_AsnC-type"/>
    <property type="match status" value="1"/>
</dbReference>
<dbReference type="PANTHER" id="PTHR30154:SF45">
    <property type="entry name" value="TRANSCRIPTIONAL REGULATORY PROTEIN (PROBABLY ASNC-FAMILY)-RELATED"/>
    <property type="match status" value="1"/>
</dbReference>
<evidence type="ECO:0000256" key="1">
    <source>
        <dbReference type="ARBA" id="ARBA00023015"/>
    </source>
</evidence>
<dbReference type="GO" id="GO:0005829">
    <property type="term" value="C:cytosol"/>
    <property type="evidence" value="ECO:0007669"/>
    <property type="project" value="TreeGrafter"/>
</dbReference>
<protein>
    <submittedName>
        <fullName evidence="5">AsnC family transcriptional regulator</fullName>
    </submittedName>
</protein>
<dbReference type="EMBL" id="BSQG01000004">
    <property type="protein sequence ID" value="GLU48393.1"/>
    <property type="molecule type" value="Genomic_DNA"/>
</dbReference>
<sequence length="153" mass="16448">MRLDPLDEQIIAILTKDGRASFATIGDRVGLSASATKRRVDRLTATGAITGFTAIVDPSALGWGTEAYVELHCKGQPKPETLAADLEGIPEVVAASTVTGEAHALLRVRAGDVRQFEQILQRLSGLRYVSYTKTTMVLSALLERSHSGVAEER</sequence>
<proteinExistence type="predicted"/>
<dbReference type="InterPro" id="IPR000485">
    <property type="entry name" value="AsnC-type_HTH_dom"/>
</dbReference>
<dbReference type="InterPro" id="IPR011008">
    <property type="entry name" value="Dimeric_a/b-barrel"/>
</dbReference>
<comment type="caution">
    <text evidence="5">The sequence shown here is derived from an EMBL/GenBank/DDBJ whole genome shotgun (WGS) entry which is preliminary data.</text>
</comment>
<feature type="domain" description="HTH asnC-type" evidence="4">
    <location>
        <begin position="3"/>
        <end position="64"/>
    </location>
</feature>
<reference evidence="5" key="1">
    <citation type="submission" date="2023-02" db="EMBL/GenBank/DDBJ databases">
        <title>Nocardiopsis ansamitocini NBRC 112285.</title>
        <authorList>
            <person name="Ichikawa N."/>
            <person name="Sato H."/>
            <person name="Tonouchi N."/>
        </authorList>
    </citation>
    <scope>NUCLEOTIDE SEQUENCE</scope>
    <source>
        <strain evidence="5">NBRC 112285</strain>
    </source>
</reference>
<keyword evidence="1" id="KW-0805">Transcription regulation</keyword>
<dbReference type="InterPro" id="IPR036390">
    <property type="entry name" value="WH_DNA-bd_sf"/>
</dbReference>
<dbReference type="GO" id="GO:0043565">
    <property type="term" value="F:sequence-specific DNA binding"/>
    <property type="evidence" value="ECO:0007669"/>
    <property type="project" value="InterPro"/>
</dbReference>
<dbReference type="SMART" id="SM00344">
    <property type="entry name" value="HTH_ASNC"/>
    <property type="match status" value="1"/>
</dbReference>
<dbReference type="PROSITE" id="PS50956">
    <property type="entry name" value="HTH_ASNC_2"/>
    <property type="match status" value="1"/>
</dbReference>
<keyword evidence="2" id="KW-0238">DNA-binding</keyword>
<name>A0A9W6UJD4_9ACTN</name>
<evidence type="ECO:0000259" key="4">
    <source>
        <dbReference type="PROSITE" id="PS50956"/>
    </source>
</evidence>
<dbReference type="Proteomes" id="UP001165092">
    <property type="component" value="Unassembled WGS sequence"/>
</dbReference>
<dbReference type="RefSeq" id="WP_285759881.1">
    <property type="nucleotide sequence ID" value="NZ_BSQG01000004.1"/>
</dbReference>
<dbReference type="SUPFAM" id="SSF46785">
    <property type="entry name" value="Winged helix' DNA-binding domain"/>
    <property type="match status" value="1"/>
</dbReference>
<dbReference type="PANTHER" id="PTHR30154">
    <property type="entry name" value="LEUCINE-RESPONSIVE REGULATORY PROTEIN"/>
    <property type="match status" value="1"/>
</dbReference>
<gene>
    <name evidence="5" type="ORF">Nans01_27440</name>
</gene>
<dbReference type="SUPFAM" id="SSF54909">
    <property type="entry name" value="Dimeric alpha+beta barrel"/>
    <property type="match status" value="1"/>
</dbReference>
<evidence type="ECO:0000256" key="2">
    <source>
        <dbReference type="ARBA" id="ARBA00023125"/>
    </source>
</evidence>
<organism evidence="5 6">
    <name type="scientific">Nocardiopsis ansamitocini</name>
    <dbReference type="NCBI Taxonomy" id="1670832"/>
    <lineage>
        <taxon>Bacteria</taxon>
        <taxon>Bacillati</taxon>
        <taxon>Actinomycetota</taxon>
        <taxon>Actinomycetes</taxon>
        <taxon>Streptosporangiales</taxon>
        <taxon>Nocardiopsidaceae</taxon>
        <taxon>Nocardiopsis</taxon>
    </lineage>
</organism>
<dbReference type="PRINTS" id="PR00033">
    <property type="entry name" value="HTHASNC"/>
</dbReference>
<dbReference type="InterPro" id="IPR019887">
    <property type="entry name" value="Tscrpt_reg_AsnC/Lrp_C"/>
</dbReference>
<keyword evidence="3" id="KW-0804">Transcription</keyword>
<dbReference type="Pfam" id="PF01037">
    <property type="entry name" value="AsnC_trans_reg"/>
    <property type="match status" value="1"/>
</dbReference>
<keyword evidence="6" id="KW-1185">Reference proteome</keyword>
<dbReference type="AlphaFoldDB" id="A0A9W6UJD4"/>
<evidence type="ECO:0000256" key="3">
    <source>
        <dbReference type="ARBA" id="ARBA00023163"/>
    </source>
</evidence>